<accession>A0AAF0E196</accession>
<evidence type="ECO:0000313" key="3">
    <source>
        <dbReference type="Proteomes" id="UP001214603"/>
    </source>
</evidence>
<sequence length="272" mass="30126">MINTPSEDGTPREPPSVPAIWAKLGQFYDLGGLNELVRARLMQDEGNSDDEDMPQWIKTYPAHTELLAKNEGARTRVLENMDEEEFALHPPDVFEPLIEPRRYEKNEAGGKVVPPSSEDDLSDMDSGSATDREDRASRARTRADTRRGSRKRQHNEEQPEVPASPETARSGKRRKAQGDENAVETPARPITRRQRQLEDEMQDEAGDDTQEADPPVAGSTRSARRAASSAAPTPEPQRVAHTRSASKSAAASPARSSPTPAARTRTRRDTNR</sequence>
<protein>
    <recommendedName>
        <fullName evidence="4">Chromatin modification-related protein EAF7</fullName>
    </recommendedName>
</protein>
<feature type="compositionally biased region" description="Basic and acidic residues" evidence="1">
    <location>
        <begin position="130"/>
        <end position="147"/>
    </location>
</feature>
<keyword evidence="3" id="KW-1185">Reference proteome</keyword>
<evidence type="ECO:0008006" key="4">
    <source>
        <dbReference type="Google" id="ProtNLM"/>
    </source>
</evidence>
<evidence type="ECO:0000313" key="2">
    <source>
        <dbReference type="EMBL" id="WFD03190.1"/>
    </source>
</evidence>
<feature type="compositionally biased region" description="Acidic residues" evidence="1">
    <location>
        <begin position="199"/>
        <end position="211"/>
    </location>
</feature>
<feature type="region of interest" description="Disordered" evidence="1">
    <location>
        <begin position="88"/>
        <end position="272"/>
    </location>
</feature>
<dbReference type="Proteomes" id="UP001214603">
    <property type="component" value="Chromosome 3"/>
</dbReference>
<organism evidence="2 3">
    <name type="scientific">Malassezia obtusa</name>
    <dbReference type="NCBI Taxonomy" id="76774"/>
    <lineage>
        <taxon>Eukaryota</taxon>
        <taxon>Fungi</taxon>
        <taxon>Dikarya</taxon>
        <taxon>Basidiomycota</taxon>
        <taxon>Ustilaginomycotina</taxon>
        <taxon>Malasseziomycetes</taxon>
        <taxon>Malasseziales</taxon>
        <taxon>Malasseziaceae</taxon>
        <taxon>Malassezia</taxon>
    </lineage>
</organism>
<name>A0AAF0E196_9BASI</name>
<dbReference type="EMBL" id="CP119936">
    <property type="protein sequence ID" value="WFD03190.1"/>
    <property type="molecule type" value="Genomic_DNA"/>
</dbReference>
<gene>
    <name evidence="2" type="ORF">MOBT1_001879</name>
</gene>
<feature type="compositionally biased region" description="Basic and acidic residues" evidence="1">
    <location>
        <begin position="98"/>
        <end position="108"/>
    </location>
</feature>
<feature type="compositionally biased region" description="Low complexity" evidence="1">
    <location>
        <begin position="242"/>
        <end position="263"/>
    </location>
</feature>
<evidence type="ECO:0000256" key="1">
    <source>
        <dbReference type="SAM" id="MobiDB-lite"/>
    </source>
</evidence>
<dbReference type="AlphaFoldDB" id="A0AAF0E196"/>
<proteinExistence type="predicted"/>
<reference evidence="2" key="1">
    <citation type="submission" date="2023-03" db="EMBL/GenBank/DDBJ databases">
        <title>Mating type loci evolution in Malassezia.</title>
        <authorList>
            <person name="Coelho M.A."/>
        </authorList>
    </citation>
    <scope>NUCLEOTIDE SEQUENCE</scope>
    <source>
        <strain evidence="2">CBS 7876</strain>
    </source>
</reference>